<keyword evidence="4 10" id="KW-0645">Protease</keyword>
<dbReference type="Gene3D" id="1.20.1540.10">
    <property type="entry name" value="Rhomboid-like"/>
    <property type="match status" value="1"/>
</dbReference>
<evidence type="ECO:0000256" key="10">
    <source>
        <dbReference type="RuleBase" id="RU362115"/>
    </source>
</evidence>
<dbReference type="AlphaFoldDB" id="A0A0M9VQ07"/>
<keyword evidence="6 10" id="KW-0378">Hydrolase</keyword>
<reference evidence="13 14" key="1">
    <citation type="submission" date="2015-07" db="EMBL/GenBank/DDBJ databases">
        <title>Draft Genome Sequence of Malassezia furfur CBS1878 and Malassezia pachydermatis CBS1879.</title>
        <authorList>
            <person name="Triana S."/>
            <person name="Ohm R."/>
            <person name="Gonzalez A."/>
            <person name="DeCock H."/>
            <person name="Restrepo S."/>
            <person name="Celis A."/>
        </authorList>
    </citation>
    <scope>NUCLEOTIDE SEQUENCE [LARGE SCALE GENOMIC DNA]</scope>
    <source>
        <strain evidence="13 14">CBS 1879</strain>
    </source>
</reference>
<dbReference type="OrthoDB" id="2146116at2759"/>
<dbReference type="InterPro" id="IPR035952">
    <property type="entry name" value="Rhomboid-like_sf"/>
</dbReference>
<keyword evidence="5 10" id="KW-0812">Transmembrane</keyword>
<dbReference type="STRING" id="77020.A0A0M9VQ07"/>
<feature type="transmembrane region" description="Helical" evidence="10">
    <location>
        <begin position="239"/>
        <end position="258"/>
    </location>
</feature>
<feature type="transmembrane region" description="Helical" evidence="10">
    <location>
        <begin position="270"/>
        <end position="289"/>
    </location>
</feature>
<protein>
    <recommendedName>
        <fullName evidence="10">Rhomboid-type serine protease</fullName>
        <ecNumber evidence="10">3.4.21.105</ecNumber>
    </recommendedName>
</protein>
<evidence type="ECO:0000256" key="6">
    <source>
        <dbReference type="ARBA" id="ARBA00022801"/>
    </source>
</evidence>
<evidence type="ECO:0000256" key="1">
    <source>
        <dbReference type="ARBA" id="ARBA00000156"/>
    </source>
</evidence>
<comment type="similarity">
    <text evidence="3 10">Belongs to the peptidase S54 family.</text>
</comment>
<comment type="catalytic activity">
    <reaction evidence="1 10">
        <text>Cleaves type-1 transmembrane domains using a catalytic dyad composed of serine and histidine that are contributed by different transmembrane domains.</text>
        <dbReference type="EC" id="3.4.21.105"/>
    </reaction>
</comment>
<evidence type="ECO:0000256" key="11">
    <source>
        <dbReference type="SAM" id="MobiDB-lite"/>
    </source>
</evidence>
<feature type="region of interest" description="Disordered" evidence="11">
    <location>
        <begin position="23"/>
        <end position="43"/>
    </location>
</feature>
<feature type="transmembrane region" description="Helical" evidence="10">
    <location>
        <begin position="177"/>
        <end position="201"/>
    </location>
</feature>
<dbReference type="EMBL" id="LGAV01000003">
    <property type="protein sequence ID" value="KOS14832.1"/>
    <property type="molecule type" value="Genomic_DNA"/>
</dbReference>
<evidence type="ECO:0000256" key="8">
    <source>
        <dbReference type="ARBA" id="ARBA00022989"/>
    </source>
</evidence>
<evidence type="ECO:0000256" key="4">
    <source>
        <dbReference type="ARBA" id="ARBA00022670"/>
    </source>
</evidence>
<evidence type="ECO:0000256" key="3">
    <source>
        <dbReference type="ARBA" id="ARBA00009045"/>
    </source>
</evidence>
<evidence type="ECO:0000259" key="12">
    <source>
        <dbReference type="Pfam" id="PF01694"/>
    </source>
</evidence>
<comment type="function">
    <text evidence="10">Serine protease involved in intramembrane proteolysis.</text>
</comment>
<evidence type="ECO:0000313" key="13">
    <source>
        <dbReference type="EMBL" id="KOS14832.1"/>
    </source>
</evidence>
<dbReference type="InterPro" id="IPR022764">
    <property type="entry name" value="Peptidase_S54_rhomboid_dom"/>
</dbReference>
<dbReference type="PANTHER" id="PTHR22936">
    <property type="entry name" value="RHOMBOID-RELATED"/>
    <property type="match status" value="1"/>
</dbReference>
<dbReference type="GO" id="GO:0006508">
    <property type="term" value="P:proteolysis"/>
    <property type="evidence" value="ECO:0007669"/>
    <property type="project" value="UniProtKB-KW"/>
</dbReference>
<sequence>MGFAENEEDEFRQLHNQYIYPESSNGSAASLTDTLTDSKPQGKHTWSNAELLEQKINNRALGIGRQSYPYLTWFLSFGMVAVFIAELILAKERTGQAIQTKPNVQPMIGPAPEFMISFGARFVPCMRSMPGLPTTNMIPCLKYTTTSQTTFTKDELCTLSDICGLSNPQSPDQSYRFVSAIFVHAGIVHVLFNLVVMLTLCSQIEKLIGSIPYAIVFVAGGIGGNLLGGNFGLIGQPALGASGSVYTCISFEIVDLIYNWRYEMNVKTRVTMSIIFAIIGLALGLLPGLDNLSHIGGFCVGILGGMVFAPSIHHSKRHLMVNWVYRIIGVGLLVAYFLALALNFYRSDNPADACQWCRYLSCLPMFDACKGVGISTTTSDGTTAT</sequence>
<dbReference type="PANTHER" id="PTHR22936:SF69">
    <property type="entry name" value="RHOMBOID-LIKE PROTEIN"/>
    <property type="match status" value="1"/>
</dbReference>
<feature type="transmembrane region" description="Helical" evidence="10">
    <location>
        <begin position="68"/>
        <end position="90"/>
    </location>
</feature>
<gene>
    <name evidence="13" type="ORF">Malapachy_0778</name>
</gene>
<evidence type="ECO:0000256" key="9">
    <source>
        <dbReference type="ARBA" id="ARBA00023136"/>
    </source>
</evidence>
<comment type="caution">
    <text evidence="13">The sequence shown here is derived from an EMBL/GenBank/DDBJ whole genome shotgun (WGS) entry which is preliminary data.</text>
</comment>
<accession>A0A0M9VQ07</accession>
<evidence type="ECO:0000313" key="14">
    <source>
        <dbReference type="Proteomes" id="UP000037751"/>
    </source>
</evidence>
<proteinExistence type="inferred from homology"/>
<evidence type="ECO:0000256" key="5">
    <source>
        <dbReference type="ARBA" id="ARBA00022692"/>
    </source>
</evidence>
<feature type="domain" description="Peptidase S54 rhomboid" evidence="12">
    <location>
        <begin position="172"/>
        <end position="309"/>
    </location>
</feature>
<keyword evidence="9 10" id="KW-0472">Membrane</keyword>
<dbReference type="SUPFAM" id="SSF144091">
    <property type="entry name" value="Rhomboid-like"/>
    <property type="match status" value="1"/>
</dbReference>
<dbReference type="VEuPathDB" id="FungiDB:Malapachy_0778"/>
<dbReference type="Pfam" id="PF01694">
    <property type="entry name" value="Rhomboid"/>
    <property type="match status" value="1"/>
</dbReference>
<name>A0A0M9VQ07_9BASI</name>
<organism evidence="13 14">
    <name type="scientific">Malassezia pachydermatis</name>
    <dbReference type="NCBI Taxonomy" id="77020"/>
    <lineage>
        <taxon>Eukaryota</taxon>
        <taxon>Fungi</taxon>
        <taxon>Dikarya</taxon>
        <taxon>Basidiomycota</taxon>
        <taxon>Ustilaginomycotina</taxon>
        <taxon>Malasseziomycetes</taxon>
        <taxon>Malasseziales</taxon>
        <taxon>Malasseziaceae</taxon>
        <taxon>Malassezia</taxon>
    </lineage>
</organism>
<dbReference type="GeneID" id="28727166"/>
<dbReference type="InterPro" id="IPR002610">
    <property type="entry name" value="Peptidase_S54_rhomboid-like"/>
</dbReference>
<dbReference type="RefSeq" id="XP_017992464.1">
    <property type="nucleotide sequence ID" value="XM_018135291.1"/>
</dbReference>
<evidence type="ECO:0000256" key="7">
    <source>
        <dbReference type="ARBA" id="ARBA00022825"/>
    </source>
</evidence>
<dbReference type="GO" id="GO:0004252">
    <property type="term" value="F:serine-type endopeptidase activity"/>
    <property type="evidence" value="ECO:0007669"/>
    <property type="project" value="InterPro"/>
</dbReference>
<keyword evidence="14" id="KW-1185">Reference proteome</keyword>
<dbReference type="GO" id="GO:0016020">
    <property type="term" value="C:membrane"/>
    <property type="evidence" value="ECO:0007669"/>
    <property type="project" value="UniProtKB-SubCell"/>
</dbReference>
<keyword evidence="7 10" id="KW-0720">Serine protease</keyword>
<feature type="transmembrane region" description="Helical" evidence="10">
    <location>
        <begin position="324"/>
        <end position="345"/>
    </location>
</feature>
<feature type="transmembrane region" description="Helical" evidence="10">
    <location>
        <begin position="295"/>
        <end position="312"/>
    </location>
</feature>
<keyword evidence="8 10" id="KW-1133">Transmembrane helix</keyword>
<feature type="transmembrane region" description="Helical" evidence="10">
    <location>
        <begin position="213"/>
        <end position="233"/>
    </location>
</feature>
<evidence type="ECO:0000256" key="2">
    <source>
        <dbReference type="ARBA" id="ARBA00004141"/>
    </source>
</evidence>
<dbReference type="EC" id="3.4.21.105" evidence="10"/>
<comment type="subcellular location">
    <subcellularLocation>
        <location evidence="2 10">Membrane</location>
        <topology evidence="2 10">Multi-pass membrane protein</topology>
    </subcellularLocation>
</comment>
<dbReference type="Proteomes" id="UP000037751">
    <property type="component" value="Unassembled WGS sequence"/>
</dbReference>